<dbReference type="EMBL" id="JAVRJZ010000015">
    <property type="protein sequence ID" value="KAK2712134.1"/>
    <property type="molecule type" value="Genomic_DNA"/>
</dbReference>
<organism evidence="3 4">
    <name type="scientific">Artemia franciscana</name>
    <name type="common">Brine shrimp</name>
    <name type="synonym">Artemia sanfranciscana</name>
    <dbReference type="NCBI Taxonomy" id="6661"/>
    <lineage>
        <taxon>Eukaryota</taxon>
        <taxon>Metazoa</taxon>
        <taxon>Ecdysozoa</taxon>
        <taxon>Arthropoda</taxon>
        <taxon>Crustacea</taxon>
        <taxon>Branchiopoda</taxon>
        <taxon>Anostraca</taxon>
        <taxon>Artemiidae</taxon>
        <taxon>Artemia</taxon>
    </lineage>
</organism>
<reference evidence="3" key="1">
    <citation type="submission" date="2023-07" db="EMBL/GenBank/DDBJ databases">
        <title>Chromosome-level genome assembly of Artemia franciscana.</title>
        <authorList>
            <person name="Jo E."/>
        </authorList>
    </citation>
    <scope>NUCLEOTIDE SEQUENCE</scope>
    <source>
        <tissue evidence="3">Whole body</tissue>
    </source>
</reference>
<sequence>LFCLSVDFKVYLIYLVLWTLVFDSEGCKMEMPLTTLFQAEKKSIPNYNLDPCTDFESKSQTLIQNPGAVATLTPKSNEKKIGMIQQLNTNKLIMNRNEFNSSIQSIRQILCNKNKADSQQKLIRKTGGENQQLGNCPDESQKPSVPRNTKENILPRTPLIRCSSKTIPKLNVEVDRDSVSRNQTLTRSPVLVATPTPKLNEQTAELIQQHNTNESIIDRNKFRAMHQVFRIKSKETCEQELIKKRGKENQEVGKCTDEWQEEIMPTSRKQKVQTKIPVIMCRLKIIPGLNLHSGTGSKSRSQTLNQNLAPIATQTTKTSEKELGFNRLLKTNGSIMDRNKSRSILQVFRQKDKGVSKQKLIRKSSKDSQEMAEYTKKCRKPCVRTSSKANAPTQVPVIICSLKLCLIRRVPASNKSTNKTNDQMYRDNGRSLMDEATNVSNACAKKRTREVFFPITGI</sequence>
<accession>A0AA88HRJ1</accession>
<dbReference type="AlphaFoldDB" id="A0AA88HRJ1"/>
<comment type="caution">
    <text evidence="3">The sequence shown here is derived from an EMBL/GenBank/DDBJ whole genome shotgun (WGS) entry which is preliminary data.</text>
</comment>
<feature type="signal peptide" evidence="2">
    <location>
        <begin position="1"/>
        <end position="26"/>
    </location>
</feature>
<keyword evidence="4" id="KW-1185">Reference proteome</keyword>
<gene>
    <name evidence="3" type="ORF">QYM36_010985</name>
</gene>
<feature type="region of interest" description="Disordered" evidence="1">
    <location>
        <begin position="127"/>
        <end position="151"/>
    </location>
</feature>
<proteinExistence type="predicted"/>
<evidence type="ECO:0000256" key="2">
    <source>
        <dbReference type="SAM" id="SignalP"/>
    </source>
</evidence>
<feature type="non-terminal residue" evidence="3">
    <location>
        <position position="458"/>
    </location>
</feature>
<dbReference type="Proteomes" id="UP001187531">
    <property type="component" value="Unassembled WGS sequence"/>
</dbReference>
<evidence type="ECO:0000313" key="3">
    <source>
        <dbReference type="EMBL" id="KAK2712134.1"/>
    </source>
</evidence>
<keyword evidence="2" id="KW-0732">Signal</keyword>
<evidence type="ECO:0000256" key="1">
    <source>
        <dbReference type="SAM" id="MobiDB-lite"/>
    </source>
</evidence>
<feature type="chain" id="PRO_5041742590" evidence="2">
    <location>
        <begin position="27"/>
        <end position="458"/>
    </location>
</feature>
<name>A0AA88HRJ1_ARTSF</name>
<protein>
    <submittedName>
        <fullName evidence="3">Uncharacterized protein</fullName>
    </submittedName>
</protein>
<evidence type="ECO:0000313" key="4">
    <source>
        <dbReference type="Proteomes" id="UP001187531"/>
    </source>
</evidence>